<reference evidence="3" key="1">
    <citation type="submission" date="2022-07" db="EMBL/GenBank/DDBJ databases">
        <title>Phylogenomic reconstructions and comparative analyses of Kickxellomycotina fungi.</title>
        <authorList>
            <person name="Reynolds N.K."/>
            <person name="Stajich J.E."/>
            <person name="Barry K."/>
            <person name="Grigoriev I.V."/>
            <person name="Crous P."/>
            <person name="Smith M.E."/>
        </authorList>
    </citation>
    <scope>NUCLEOTIDE SEQUENCE</scope>
    <source>
        <strain evidence="3">RSA 1196</strain>
    </source>
</reference>
<comment type="caution">
    <text evidence="3">The sequence shown here is derived from an EMBL/GenBank/DDBJ whole genome shotgun (WGS) entry which is preliminary data.</text>
</comment>
<evidence type="ECO:0000313" key="3">
    <source>
        <dbReference type="EMBL" id="KAJ1968851.1"/>
    </source>
</evidence>
<organism evidence="3 4">
    <name type="scientific">Dispira parvispora</name>
    <dbReference type="NCBI Taxonomy" id="1520584"/>
    <lineage>
        <taxon>Eukaryota</taxon>
        <taxon>Fungi</taxon>
        <taxon>Fungi incertae sedis</taxon>
        <taxon>Zoopagomycota</taxon>
        <taxon>Kickxellomycotina</taxon>
        <taxon>Dimargaritomycetes</taxon>
        <taxon>Dimargaritales</taxon>
        <taxon>Dimargaritaceae</taxon>
        <taxon>Dispira</taxon>
    </lineage>
</organism>
<dbReference type="GO" id="GO:0051010">
    <property type="term" value="F:microtubule plus-end binding"/>
    <property type="evidence" value="ECO:0007669"/>
    <property type="project" value="InterPro"/>
</dbReference>
<accession>A0A9W8AZF3</accession>
<dbReference type="GO" id="GO:0046785">
    <property type="term" value="P:microtubule polymerization"/>
    <property type="evidence" value="ECO:0007669"/>
    <property type="project" value="InterPro"/>
</dbReference>
<dbReference type="FunFam" id="1.25.10.10:FF:000050">
    <property type="entry name" value="Cytoskeleton-associated protein 5 isoform X1"/>
    <property type="match status" value="1"/>
</dbReference>
<evidence type="ECO:0000259" key="2">
    <source>
        <dbReference type="SMART" id="SM01349"/>
    </source>
</evidence>
<dbReference type="Gene3D" id="1.25.10.10">
    <property type="entry name" value="Leucine-rich Repeat Variant"/>
    <property type="match status" value="1"/>
</dbReference>
<feature type="region of interest" description="Disordered" evidence="1">
    <location>
        <begin position="422"/>
        <end position="463"/>
    </location>
</feature>
<feature type="region of interest" description="Disordered" evidence="1">
    <location>
        <begin position="1"/>
        <end position="20"/>
    </location>
</feature>
<dbReference type="InterPro" id="IPR045110">
    <property type="entry name" value="XMAP215"/>
</dbReference>
<dbReference type="GO" id="GO:0030951">
    <property type="term" value="P:establishment or maintenance of microtubule cytoskeleton polarity"/>
    <property type="evidence" value="ECO:0007669"/>
    <property type="project" value="InterPro"/>
</dbReference>
<dbReference type="SUPFAM" id="SSF48371">
    <property type="entry name" value="ARM repeat"/>
    <property type="match status" value="1"/>
</dbReference>
<feature type="compositionally biased region" description="Low complexity" evidence="1">
    <location>
        <begin position="451"/>
        <end position="463"/>
    </location>
</feature>
<feature type="region of interest" description="Disordered" evidence="1">
    <location>
        <begin position="296"/>
        <end position="315"/>
    </location>
</feature>
<proteinExistence type="predicted"/>
<sequence length="1003" mass="109553">MAGAPASADSDQLPPILNRDGRAKEIRMRKDVGLNKWGSDGIRPEMVHSLAMQMEPHVNPTLHRLLFSTDHHKDRDYIRALSLLDEGLVNPDHVAQRFGLSGEEYRQRVVAHLDLWLKYLTVRFQDTITSIWLKCLEFLDHMVTLLEDVGYHWTEYEAAIFLPSFIGKFGDPKESVRGKVTALFRRMCHTYPVSRIFQYLVDYGLRSKNARVRGEALEELANIIQRNGMGVCQPAKFVPLAASFIGDRDATVRSAALNALVQVYLQIGDGVFGLVGRLSEKDKTILEEKFKRTKLPTDKASVGTPSTSGLPRRMGALGEAGSRLSRLPAGRAGSGAAGERLAASRIGQPRGRPLSIQVGSGRTTGAVSPPPGETREVSGMVTNEEITHSTGDRLPLSQRRDFSLDLDQLNLPKLNLSQATIRPTHSGRPAATHLGSVSKPRPASLYAVPGTKSESSYTSTTSSSTLGTQDYMLDVILAQITSTDPAASTEALRYLEKMCTPQGKDQLLPQVNQFVNSLALQLRFAFTLVNPAAGQEVAHMDLHAPTSFSPAQFKLCKRVIHCCMQLFSVPALGKGVGASSLRALLFEILQRLLDPRLSALEDNEHLTRAMNVLVMRILENSDPNYLYSALFTILGEACQDLPLESAPMAKEKSMFADLTMKCVWKLSKRLREDLRRQLIRVNEFVVTVNDFFVSWPVSMWRQRIEDGIMFGDIPYRTVKSVLYDLASVLNEDLLDHLDGLPDKEASPLYQYLCSILGSAASSARATTSGQSRGSGLDSDGNTDHGISGSVGVSLATVSDNLSLLKSRMHGIGDGIESHTTGIGAGDSNIATQRQINRPRPLSMQPSHTPVISGVSELAVSPVVAPPSNALPNPQPSSPEVYKRNLHQWQQRLGYQASHSNLANSAASTQLSGDRPASINSQTERLSREPLVSPHPPPSLMSTPTPSALGNLASAPSQGPPTTSSQAPQLRPFSHVHGHTVEDLRARLAKMKTAIFNNAPQNQN</sequence>
<feature type="compositionally biased region" description="Polar residues" evidence="1">
    <location>
        <begin position="953"/>
        <end position="967"/>
    </location>
</feature>
<dbReference type="InterPro" id="IPR011989">
    <property type="entry name" value="ARM-like"/>
</dbReference>
<dbReference type="GO" id="GO:0007051">
    <property type="term" value="P:spindle organization"/>
    <property type="evidence" value="ECO:0007669"/>
    <property type="project" value="InterPro"/>
</dbReference>
<dbReference type="GO" id="GO:0061863">
    <property type="term" value="F:microtubule plus end polymerase"/>
    <property type="evidence" value="ECO:0007669"/>
    <property type="project" value="InterPro"/>
</dbReference>
<feature type="compositionally biased region" description="Polar residues" evidence="1">
    <location>
        <begin position="357"/>
        <end position="366"/>
    </location>
</feature>
<dbReference type="InterPro" id="IPR016024">
    <property type="entry name" value="ARM-type_fold"/>
</dbReference>
<keyword evidence="4" id="KW-1185">Reference proteome</keyword>
<gene>
    <name evidence="3" type="ORF">IWQ62_000995</name>
</gene>
<dbReference type="AlphaFoldDB" id="A0A9W8AZF3"/>
<dbReference type="SMART" id="SM01349">
    <property type="entry name" value="TOG"/>
    <property type="match status" value="1"/>
</dbReference>
<feature type="region of interest" description="Disordered" evidence="1">
    <location>
        <begin position="903"/>
        <end position="969"/>
    </location>
</feature>
<dbReference type="OrthoDB" id="205662at2759"/>
<dbReference type="InterPro" id="IPR034085">
    <property type="entry name" value="TOG"/>
</dbReference>
<evidence type="ECO:0000313" key="4">
    <source>
        <dbReference type="Proteomes" id="UP001150925"/>
    </source>
</evidence>
<dbReference type="EMBL" id="JANBPY010000128">
    <property type="protein sequence ID" value="KAJ1968851.1"/>
    <property type="molecule type" value="Genomic_DNA"/>
</dbReference>
<name>A0A9W8AZF3_9FUNG</name>
<protein>
    <recommendedName>
        <fullName evidence="2">TOG domain-containing protein</fullName>
    </recommendedName>
</protein>
<feature type="region of interest" description="Disordered" evidence="1">
    <location>
        <begin position="350"/>
        <end position="377"/>
    </location>
</feature>
<dbReference type="Proteomes" id="UP001150925">
    <property type="component" value="Unassembled WGS sequence"/>
</dbReference>
<feature type="domain" description="TOG" evidence="2">
    <location>
        <begin position="76"/>
        <end position="299"/>
    </location>
</feature>
<evidence type="ECO:0000256" key="1">
    <source>
        <dbReference type="SAM" id="MobiDB-lite"/>
    </source>
</evidence>
<dbReference type="PANTHER" id="PTHR12609">
    <property type="entry name" value="MICROTUBULE ASSOCIATED PROTEIN XMAP215"/>
    <property type="match status" value="1"/>
</dbReference>